<accession>E9HTY3</accession>
<evidence type="ECO:0000256" key="1">
    <source>
        <dbReference type="SAM" id="MobiDB-lite"/>
    </source>
</evidence>
<dbReference type="KEGG" id="dpx:DAPPUDRAFT_265756"/>
<dbReference type="Proteomes" id="UP000000305">
    <property type="component" value="Unassembled WGS sequence"/>
</dbReference>
<protein>
    <submittedName>
        <fullName evidence="2">Uncharacterized protein</fullName>
    </submittedName>
</protein>
<keyword evidence="3" id="KW-1185">Reference proteome</keyword>
<evidence type="ECO:0000313" key="2">
    <source>
        <dbReference type="EMBL" id="EFX64796.1"/>
    </source>
</evidence>
<sequence length="105" mass="11475">MDPVPTPTSLNPDLSESRSSSATTEELFVQINPEEISSPDQYGSSALIIDESVRDDDDSLAKDSADPPETPRTAKQQQPFIVNCPKKAADETTTNMEKRSFTEVS</sequence>
<dbReference type="HOGENOM" id="CLU_164976_0_0_1"/>
<dbReference type="InParanoid" id="E9HTY3"/>
<feature type="region of interest" description="Disordered" evidence="1">
    <location>
        <begin position="1"/>
        <end position="82"/>
    </location>
</feature>
<reference evidence="2 3" key="1">
    <citation type="journal article" date="2011" name="Science">
        <title>The ecoresponsive genome of Daphnia pulex.</title>
        <authorList>
            <person name="Colbourne J.K."/>
            <person name="Pfrender M.E."/>
            <person name="Gilbert D."/>
            <person name="Thomas W.K."/>
            <person name="Tucker A."/>
            <person name="Oakley T.H."/>
            <person name="Tokishita S."/>
            <person name="Aerts A."/>
            <person name="Arnold G.J."/>
            <person name="Basu M.K."/>
            <person name="Bauer D.J."/>
            <person name="Caceres C.E."/>
            <person name="Carmel L."/>
            <person name="Casola C."/>
            <person name="Choi J.H."/>
            <person name="Detter J.C."/>
            <person name="Dong Q."/>
            <person name="Dusheyko S."/>
            <person name="Eads B.D."/>
            <person name="Frohlich T."/>
            <person name="Geiler-Samerotte K.A."/>
            <person name="Gerlach D."/>
            <person name="Hatcher P."/>
            <person name="Jogdeo S."/>
            <person name="Krijgsveld J."/>
            <person name="Kriventseva E.V."/>
            <person name="Kultz D."/>
            <person name="Laforsch C."/>
            <person name="Lindquist E."/>
            <person name="Lopez J."/>
            <person name="Manak J.R."/>
            <person name="Muller J."/>
            <person name="Pangilinan J."/>
            <person name="Patwardhan R.P."/>
            <person name="Pitluck S."/>
            <person name="Pritham E.J."/>
            <person name="Rechtsteiner A."/>
            <person name="Rho M."/>
            <person name="Rogozin I.B."/>
            <person name="Sakarya O."/>
            <person name="Salamov A."/>
            <person name="Schaack S."/>
            <person name="Shapiro H."/>
            <person name="Shiga Y."/>
            <person name="Skalitzky C."/>
            <person name="Smith Z."/>
            <person name="Souvorov A."/>
            <person name="Sung W."/>
            <person name="Tang Z."/>
            <person name="Tsuchiya D."/>
            <person name="Tu H."/>
            <person name="Vos H."/>
            <person name="Wang M."/>
            <person name="Wolf Y.I."/>
            <person name="Yamagata H."/>
            <person name="Yamada T."/>
            <person name="Ye Y."/>
            <person name="Shaw J.R."/>
            <person name="Andrews J."/>
            <person name="Crease T.J."/>
            <person name="Tang H."/>
            <person name="Lucas S.M."/>
            <person name="Robertson H.M."/>
            <person name="Bork P."/>
            <person name="Koonin E.V."/>
            <person name="Zdobnov E.M."/>
            <person name="Grigoriev I.V."/>
            <person name="Lynch M."/>
            <person name="Boore J.L."/>
        </authorList>
    </citation>
    <scope>NUCLEOTIDE SEQUENCE [LARGE SCALE GENOMIC DNA]</scope>
</reference>
<evidence type="ECO:0000313" key="3">
    <source>
        <dbReference type="Proteomes" id="UP000000305"/>
    </source>
</evidence>
<feature type="compositionally biased region" description="Low complexity" evidence="1">
    <location>
        <begin position="17"/>
        <end position="26"/>
    </location>
</feature>
<name>E9HTY3_DAPPU</name>
<dbReference type="EMBL" id="GL732790">
    <property type="protein sequence ID" value="EFX64796.1"/>
    <property type="molecule type" value="Genomic_DNA"/>
</dbReference>
<dbReference type="PhylomeDB" id="E9HTY3"/>
<organism evidence="2 3">
    <name type="scientific">Daphnia pulex</name>
    <name type="common">Water flea</name>
    <dbReference type="NCBI Taxonomy" id="6669"/>
    <lineage>
        <taxon>Eukaryota</taxon>
        <taxon>Metazoa</taxon>
        <taxon>Ecdysozoa</taxon>
        <taxon>Arthropoda</taxon>
        <taxon>Crustacea</taxon>
        <taxon>Branchiopoda</taxon>
        <taxon>Diplostraca</taxon>
        <taxon>Cladocera</taxon>
        <taxon>Anomopoda</taxon>
        <taxon>Daphniidae</taxon>
        <taxon>Daphnia</taxon>
    </lineage>
</organism>
<proteinExistence type="predicted"/>
<dbReference type="AlphaFoldDB" id="E9HTY3"/>
<gene>
    <name evidence="2" type="ORF">DAPPUDRAFT_265756</name>
</gene>